<reference evidence="1 2" key="1">
    <citation type="submission" date="2017-07" db="EMBL/GenBank/DDBJ databases">
        <title>Phylogenetic study on the rhizospheric bacterium Ochrobactrum sp. A44.</title>
        <authorList>
            <person name="Krzyzanowska D.M."/>
            <person name="Ossowicki A."/>
            <person name="Rajewska M."/>
            <person name="Maciag T."/>
            <person name="Kaczynski Z."/>
            <person name="Czerwicka M."/>
            <person name="Jafra S."/>
        </authorList>
    </citation>
    <scope>NUCLEOTIDE SEQUENCE [LARGE SCALE GENOMIC DNA]</scope>
    <source>
        <strain evidence="1 2">OgA9a</strain>
    </source>
</reference>
<protein>
    <submittedName>
        <fullName evidence="1">Uncharacterized protein</fullName>
    </submittedName>
</protein>
<name>A0A256FEC7_9HYPH</name>
<dbReference type="EMBL" id="NNRL01000158">
    <property type="protein sequence ID" value="OYR13222.1"/>
    <property type="molecule type" value="Genomic_DNA"/>
</dbReference>
<accession>A0A256FEC7</accession>
<dbReference type="Proteomes" id="UP000216478">
    <property type="component" value="Unassembled WGS sequence"/>
</dbReference>
<gene>
    <name evidence="1" type="ORF">CEV33_0946</name>
</gene>
<evidence type="ECO:0000313" key="1">
    <source>
        <dbReference type="EMBL" id="OYR13222.1"/>
    </source>
</evidence>
<comment type="caution">
    <text evidence="1">The sequence shown here is derived from an EMBL/GenBank/DDBJ whole genome shotgun (WGS) entry which is preliminary data.</text>
</comment>
<keyword evidence="2" id="KW-1185">Reference proteome</keyword>
<evidence type="ECO:0000313" key="2">
    <source>
        <dbReference type="Proteomes" id="UP000216478"/>
    </source>
</evidence>
<organism evidence="1 2">
    <name type="scientific">Brucella grignonensis</name>
    <dbReference type="NCBI Taxonomy" id="94627"/>
    <lineage>
        <taxon>Bacteria</taxon>
        <taxon>Pseudomonadati</taxon>
        <taxon>Pseudomonadota</taxon>
        <taxon>Alphaproteobacteria</taxon>
        <taxon>Hyphomicrobiales</taxon>
        <taxon>Brucellaceae</taxon>
        <taxon>Brucella/Ochrobactrum group</taxon>
        <taxon>Brucella</taxon>
    </lineage>
</organism>
<sequence>MLCSFVLPQLPIEAAFRFSGTALSTGLFSGGVAGRNCQRLPALLSCYIITCRQLVASSLYEEFKAHPEKCEAVFK</sequence>
<proteinExistence type="predicted"/>
<dbReference type="AlphaFoldDB" id="A0A256FEC7"/>